<proteinExistence type="predicted"/>
<dbReference type="EMBL" id="JAODBU010000007">
    <property type="protein sequence ID" value="MCT7398948.1"/>
    <property type="molecule type" value="Genomic_DNA"/>
</dbReference>
<dbReference type="SUPFAM" id="SSF57884">
    <property type="entry name" value="Ada DNA repair protein, N-terminal domain (N-Ada 10)"/>
    <property type="match status" value="1"/>
</dbReference>
<accession>A0ABT2M3V5</accession>
<evidence type="ECO:0000313" key="3">
    <source>
        <dbReference type="EMBL" id="MCT7398948.1"/>
    </source>
</evidence>
<dbReference type="PANTHER" id="PTHR30619:SF1">
    <property type="entry name" value="RECOMBINATION PROTEIN 2"/>
    <property type="match status" value="1"/>
</dbReference>
<dbReference type="InterPro" id="IPR052159">
    <property type="entry name" value="Competence_DNA_uptake"/>
</dbReference>
<organism evidence="3 4">
    <name type="scientific">Eubacterium album</name>
    <dbReference type="NCBI Taxonomy" id="2978477"/>
    <lineage>
        <taxon>Bacteria</taxon>
        <taxon>Bacillati</taxon>
        <taxon>Bacillota</taxon>
        <taxon>Clostridia</taxon>
        <taxon>Eubacteriales</taxon>
        <taxon>Eubacteriaceae</taxon>
        <taxon>Eubacterium</taxon>
    </lineage>
</organism>
<gene>
    <name evidence="3" type="ORF">N5B56_07595</name>
</gene>
<feature type="compositionally biased region" description="Basic and acidic residues" evidence="1">
    <location>
        <begin position="329"/>
        <end position="349"/>
    </location>
</feature>
<protein>
    <submittedName>
        <fullName evidence="3">MBL fold metallo-hydrolase</fullName>
    </submittedName>
</protein>
<feature type="compositionally biased region" description="Polar residues" evidence="1">
    <location>
        <begin position="350"/>
        <end position="369"/>
    </location>
</feature>
<dbReference type="InterPro" id="IPR036866">
    <property type="entry name" value="RibonucZ/Hydroxyglut_hydro"/>
</dbReference>
<dbReference type="InterPro" id="IPR001279">
    <property type="entry name" value="Metallo-B-lactamas"/>
</dbReference>
<dbReference type="PANTHER" id="PTHR30619">
    <property type="entry name" value="DNA INTERNALIZATION/COMPETENCE PROTEIN COMEC/REC2"/>
    <property type="match status" value="1"/>
</dbReference>
<name>A0ABT2M3V5_9FIRM</name>
<dbReference type="RefSeq" id="WP_260978677.1">
    <property type="nucleotide sequence ID" value="NZ_JAODBU010000007.1"/>
</dbReference>
<dbReference type="InterPro" id="IPR035451">
    <property type="entry name" value="Ada-like_dom_sf"/>
</dbReference>
<dbReference type="Pfam" id="PF00753">
    <property type="entry name" value="Lactamase_B"/>
    <property type="match status" value="1"/>
</dbReference>
<comment type="caution">
    <text evidence="3">The sequence shown here is derived from an EMBL/GenBank/DDBJ whole genome shotgun (WGS) entry which is preliminary data.</text>
</comment>
<evidence type="ECO:0000256" key="1">
    <source>
        <dbReference type="SAM" id="MobiDB-lite"/>
    </source>
</evidence>
<feature type="domain" description="Metallo-beta-lactamase" evidence="2">
    <location>
        <begin position="88"/>
        <end position="281"/>
    </location>
</feature>
<dbReference type="Gene3D" id="3.40.10.10">
    <property type="entry name" value="DNA Methylphosphotriester Repair Domain"/>
    <property type="match status" value="1"/>
</dbReference>
<dbReference type="InterPro" id="IPR035681">
    <property type="entry name" value="ComA-like_MBL"/>
</dbReference>
<feature type="region of interest" description="Disordered" evidence="1">
    <location>
        <begin position="329"/>
        <end position="369"/>
    </location>
</feature>
<dbReference type="Proteomes" id="UP001431199">
    <property type="component" value="Unassembled WGS sequence"/>
</dbReference>
<dbReference type="Gene3D" id="3.60.15.10">
    <property type="entry name" value="Ribonuclease Z/Hydroxyacylglutathione hydrolase-like"/>
    <property type="match status" value="1"/>
</dbReference>
<dbReference type="SUPFAM" id="SSF56281">
    <property type="entry name" value="Metallo-hydrolase/oxidoreductase"/>
    <property type="match status" value="1"/>
</dbReference>
<evidence type="ECO:0000313" key="4">
    <source>
        <dbReference type="Proteomes" id="UP001431199"/>
    </source>
</evidence>
<dbReference type="CDD" id="cd07731">
    <property type="entry name" value="ComA-like_MBL-fold"/>
    <property type="match status" value="1"/>
</dbReference>
<sequence>MQEDLSMNIKKKVMKLLICIVLTLMLAVGCENIENTNFNNENQNVSYNIETDLNSSKSENRSEESTEEYDNISLNDGECNIYVLDVGQGSSTLVEADGEYMLIDGGDSDKSSYVVSYLKEKKITNFKYVIATHYDADHLNGVVGVLNVFDVENVIDPQYTATTRVYNSFTNIIDTKKINQIKPIVGETYSLGRGEFTIISPNSSGYSNVNDYSVGIRFKYNNKSFLVAGDATSVSEEEIVNNGIDINSDVYIVNHHGSSGSSSSEFLNKINPKYAVISAGKGNSYGHPAYKTLEKLNKIGAKIYRTDIEGEIEFSFSKKEIKFNKDSYNKLEPGEKLNNSDENNPDNKIETSNVNDNQNDINMDSNDSENSVNYILNKNTKKIHKTDCNSVKNVSENNKVYFDGTLDEAEAQGYSKCQNCLKNE</sequence>
<keyword evidence="4" id="KW-1185">Reference proteome</keyword>
<reference evidence="3" key="1">
    <citation type="submission" date="2022-09" db="EMBL/GenBank/DDBJ databases">
        <title>Eubacterium sp. LFL-14 isolated from human feces.</title>
        <authorList>
            <person name="Liu F."/>
        </authorList>
    </citation>
    <scope>NUCLEOTIDE SEQUENCE</scope>
    <source>
        <strain evidence="3">LFL-14</strain>
    </source>
</reference>
<dbReference type="SMART" id="SM00849">
    <property type="entry name" value="Lactamase_B"/>
    <property type="match status" value="1"/>
</dbReference>
<evidence type="ECO:0000259" key="2">
    <source>
        <dbReference type="SMART" id="SM00849"/>
    </source>
</evidence>